<comment type="caution">
    <text evidence="2">The sequence shown here is derived from an EMBL/GenBank/DDBJ whole genome shotgun (WGS) entry which is preliminary data.</text>
</comment>
<dbReference type="Pfam" id="PF23155">
    <property type="entry name" value="DUF7053"/>
    <property type="match status" value="1"/>
</dbReference>
<accession>A0AA38VP77</accession>
<evidence type="ECO:0000259" key="1">
    <source>
        <dbReference type="Pfam" id="PF23155"/>
    </source>
</evidence>
<dbReference type="PANTHER" id="PTHR38117:SF1">
    <property type="entry name" value="DUF3074 DOMAIN-CONTAINING PROTEIN"/>
    <property type="match status" value="1"/>
</dbReference>
<dbReference type="AlphaFoldDB" id="A0AA38VP77"/>
<keyword evidence="3" id="KW-1185">Reference proteome</keyword>
<dbReference type="InterPro" id="IPR055481">
    <property type="entry name" value="DUF7053"/>
</dbReference>
<evidence type="ECO:0000313" key="2">
    <source>
        <dbReference type="EMBL" id="KAJ9143608.1"/>
    </source>
</evidence>
<gene>
    <name evidence="2" type="ORF">NKR19_g6756</name>
</gene>
<reference evidence="2" key="1">
    <citation type="submission" date="2022-07" db="EMBL/GenBank/DDBJ databases">
        <title>Fungi with potential for degradation of polypropylene.</title>
        <authorList>
            <person name="Gostincar C."/>
        </authorList>
    </citation>
    <scope>NUCLEOTIDE SEQUENCE</scope>
    <source>
        <strain evidence="2">EXF-13287</strain>
    </source>
</reference>
<evidence type="ECO:0000313" key="3">
    <source>
        <dbReference type="Proteomes" id="UP001174691"/>
    </source>
</evidence>
<sequence length="166" mass="18679">MSSFFNSTNNLLHKSKLPDGTTMQEAVAMLHDHAYFFACNPHTAKFEPLKPETPPTVPAHVKPINETQCFQATDIVHALPAGLWDSNVVSTYEFTDMEKGLFVRIRSPLSVVMETVWEIQGEEGQLELVEAVVFTCSRLLAPVVRSQCEGGWKKIHSKMISRFETK</sequence>
<dbReference type="Proteomes" id="UP001174691">
    <property type="component" value="Unassembled WGS sequence"/>
</dbReference>
<proteinExistence type="predicted"/>
<protein>
    <recommendedName>
        <fullName evidence="1">DUF7053 domain-containing protein</fullName>
    </recommendedName>
</protein>
<name>A0AA38VP77_9PEZI</name>
<organism evidence="2 3">
    <name type="scientific">Coniochaeta hoffmannii</name>
    <dbReference type="NCBI Taxonomy" id="91930"/>
    <lineage>
        <taxon>Eukaryota</taxon>
        <taxon>Fungi</taxon>
        <taxon>Dikarya</taxon>
        <taxon>Ascomycota</taxon>
        <taxon>Pezizomycotina</taxon>
        <taxon>Sordariomycetes</taxon>
        <taxon>Sordariomycetidae</taxon>
        <taxon>Coniochaetales</taxon>
        <taxon>Coniochaetaceae</taxon>
        <taxon>Coniochaeta</taxon>
    </lineage>
</organism>
<feature type="domain" description="DUF7053" evidence="1">
    <location>
        <begin position="8"/>
        <end position="164"/>
    </location>
</feature>
<dbReference type="PANTHER" id="PTHR38117">
    <property type="entry name" value="NACHT AND WD40 DOMAIN PROTEIN"/>
    <property type="match status" value="1"/>
</dbReference>
<dbReference type="EMBL" id="JANBVN010000109">
    <property type="protein sequence ID" value="KAJ9143608.1"/>
    <property type="molecule type" value="Genomic_DNA"/>
</dbReference>